<feature type="domain" description="ABC3 transporter permease C-terminal" evidence="7">
    <location>
        <begin position="631"/>
        <end position="742"/>
    </location>
</feature>
<keyword evidence="2" id="KW-1003">Cell membrane</keyword>
<dbReference type="Proteomes" id="UP000774750">
    <property type="component" value="Unassembled WGS sequence"/>
</dbReference>
<keyword evidence="5 6" id="KW-0472">Membrane</keyword>
<dbReference type="InterPro" id="IPR003838">
    <property type="entry name" value="ABC3_permease_C"/>
</dbReference>
<evidence type="ECO:0000256" key="4">
    <source>
        <dbReference type="ARBA" id="ARBA00022989"/>
    </source>
</evidence>
<sequence length="756" mass="83426">MLIRKLFRTAWSYKSQFISMVIMIAIGVGIFLGFNIEWKSLEHDAITFLEDTNYADYRLYAESGFSEDDIKAIQNIDGVDAATRYFYVNVGIKDTKKSVSLNVSENYTVSTMMVMEGAQYDKSADGIWLSDKFADANDIKIGDKLTFTYTGIEISGEVIGLVKSGENLVSVADENQLMPDYEAHGFAYISPEKLENALGFAFYPQINIISDLDKENLEEKVKDVTGTTLLVTTKNEHNAYAGVKSEAEEGKTMGSILPVLFLAIAILTMVTTMHRISANEKVQIGTLKALGFRDRKILMHYTSYGLMIGLVGLVLGVGLGYLVASLIISPTGMMSTYLDMPDWSLHMPDFCIPVMVLMLVFLTLISYLSVKKMLKGTAADALRPYTPKAMKKSIIEKLSFWNKLSFGTKWNIRDIMRHKARSAMTLVGVVGCTLLLVGSFGMRDSMLFFLDTLDEDVSNYTTKINISESATNEDVLALATKVNGDWQAVSGISYEGKTISLEIYNSDIEKIGFLTEDNKPMELTNDGVYLCLRLKDTADIGDTIEFSPYGSEDTYEVKVAGYFRSLVSECIVMTDTYADSICIEYHIGTIYTDTAAEKIESSAIISGKQDKQTIMDSYDTFMDIMNVMIVVLAVAAIVLGIVVLYNLGVMSYVERSRELATLKVLGFRDKAIGGLLISQNIWLTIIGVMIGIPAGLGVLKVLVAALVSEYELSLSLSLATFVISIVLTFGVSLLVGLMVSRKNKKIDMVEALKGAE</sequence>
<feature type="transmembrane region" description="Helical" evidence="6">
    <location>
        <begin position="304"/>
        <end position="327"/>
    </location>
</feature>
<dbReference type="PANTHER" id="PTHR30287">
    <property type="entry name" value="MEMBRANE COMPONENT OF PREDICTED ABC SUPERFAMILY METABOLITE UPTAKE TRANSPORTER"/>
    <property type="match status" value="1"/>
</dbReference>
<evidence type="ECO:0000313" key="8">
    <source>
        <dbReference type="EMBL" id="MBM6921933.1"/>
    </source>
</evidence>
<proteinExistence type="predicted"/>
<reference evidence="8" key="1">
    <citation type="submission" date="2020-08" db="EMBL/GenBank/DDBJ databases">
        <authorList>
            <person name="Cejkova D."/>
            <person name="Kubasova T."/>
            <person name="Jahodarova E."/>
            <person name="Rychlik I."/>
        </authorList>
    </citation>
    <scope>NUCLEOTIDE SEQUENCE</scope>
    <source>
        <strain evidence="8">An559</strain>
    </source>
</reference>
<reference evidence="8" key="2">
    <citation type="journal article" date="2021" name="Sci. Rep.">
        <title>The distribution of antibiotic resistance genes in chicken gut microbiota commensals.</title>
        <authorList>
            <person name="Juricova H."/>
            <person name="Matiasovicova J."/>
            <person name="Kubasova T."/>
            <person name="Cejkova D."/>
            <person name="Rychlik I."/>
        </authorList>
    </citation>
    <scope>NUCLEOTIDE SEQUENCE</scope>
    <source>
        <strain evidence="8">An559</strain>
    </source>
</reference>
<keyword evidence="3 6" id="KW-0812">Transmembrane</keyword>
<feature type="transmembrane region" description="Helical" evidence="6">
    <location>
        <begin position="253"/>
        <end position="271"/>
    </location>
</feature>
<comment type="subcellular location">
    <subcellularLocation>
        <location evidence="1">Cell membrane</location>
        <topology evidence="1">Multi-pass membrane protein</topology>
    </subcellularLocation>
</comment>
<name>A0A938X8R5_9FIRM</name>
<evidence type="ECO:0000313" key="9">
    <source>
        <dbReference type="Proteomes" id="UP000774750"/>
    </source>
</evidence>
<dbReference type="EMBL" id="JACJKY010000033">
    <property type="protein sequence ID" value="MBM6921933.1"/>
    <property type="molecule type" value="Genomic_DNA"/>
</dbReference>
<dbReference type="GO" id="GO:0005886">
    <property type="term" value="C:plasma membrane"/>
    <property type="evidence" value="ECO:0007669"/>
    <property type="project" value="UniProtKB-SubCell"/>
</dbReference>
<keyword evidence="4 6" id="KW-1133">Transmembrane helix</keyword>
<gene>
    <name evidence="8" type="ORF">H6A12_12370</name>
</gene>
<accession>A0A938X8R5</accession>
<evidence type="ECO:0000256" key="5">
    <source>
        <dbReference type="ARBA" id="ARBA00023136"/>
    </source>
</evidence>
<evidence type="ECO:0000256" key="1">
    <source>
        <dbReference type="ARBA" id="ARBA00004651"/>
    </source>
</evidence>
<evidence type="ECO:0000256" key="3">
    <source>
        <dbReference type="ARBA" id="ARBA00022692"/>
    </source>
</evidence>
<dbReference type="Pfam" id="PF02687">
    <property type="entry name" value="FtsX"/>
    <property type="match status" value="2"/>
</dbReference>
<feature type="domain" description="ABC3 transporter permease C-terminal" evidence="7">
    <location>
        <begin position="256"/>
        <end position="375"/>
    </location>
</feature>
<feature type="transmembrane region" description="Helical" evidence="6">
    <location>
        <begin position="624"/>
        <end position="647"/>
    </location>
</feature>
<organism evidence="8 9">
    <name type="scientific">Merdimmobilis hominis</name>
    <dbReference type="NCBI Taxonomy" id="2897707"/>
    <lineage>
        <taxon>Bacteria</taxon>
        <taxon>Bacillati</taxon>
        <taxon>Bacillota</taxon>
        <taxon>Clostridia</taxon>
        <taxon>Eubacteriales</taxon>
        <taxon>Oscillospiraceae</taxon>
        <taxon>Merdimmobilis</taxon>
    </lineage>
</organism>
<feature type="transmembrane region" description="Helical" evidence="6">
    <location>
        <begin position="718"/>
        <end position="739"/>
    </location>
</feature>
<feature type="transmembrane region" description="Helical" evidence="6">
    <location>
        <begin position="347"/>
        <end position="368"/>
    </location>
</feature>
<feature type="transmembrane region" description="Helical" evidence="6">
    <location>
        <begin position="12"/>
        <end position="34"/>
    </location>
</feature>
<dbReference type="InterPro" id="IPR038766">
    <property type="entry name" value="Membrane_comp_ABC_pdt"/>
</dbReference>
<evidence type="ECO:0000259" key="7">
    <source>
        <dbReference type="Pfam" id="PF02687"/>
    </source>
</evidence>
<evidence type="ECO:0000256" key="2">
    <source>
        <dbReference type="ARBA" id="ARBA00022475"/>
    </source>
</evidence>
<evidence type="ECO:0000256" key="6">
    <source>
        <dbReference type="SAM" id="Phobius"/>
    </source>
</evidence>
<dbReference type="RefSeq" id="WP_204448302.1">
    <property type="nucleotide sequence ID" value="NZ_JACJKY010000033.1"/>
</dbReference>
<protein>
    <submittedName>
        <fullName evidence="8">ABC transporter permease</fullName>
    </submittedName>
</protein>
<dbReference type="AlphaFoldDB" id="A0A938X8R5"/>
<feature type="transmembrane region" description="Helical" evidence="6">
    <location>
        <begin position="423"/>
        <end position="442"/>
    </location>
</feature>
<comment type="caution">
    <text evidence="8">The sequence shown here is derived from an EMBL/GenBank/DDBJ whole genome shotgun (WGS) entry which is preliminary data.</text>
</comment>
<feature type="transmembrane region" description="Helical" evidence="6">
    <location>
        <begin position="681"/>
        <end position="706"/>
    </location>
</feature>
<dbReference type="PANTHER" id="PTHR30287:SF1">
    <property type="entry name" value="INNER MEMBRANE PROTEIN"/>
    <property type="match status" value="1"/>
</dbReference>
<keyword evidence="9" id="KW-1185">Reference proteome</keyword>